<proteinExistence type="predicted"/>
<keyword evidence="1" id="KW-0472">Membrane</keyword>
<accession>A0A7W1XCN9</accession>
<dbReference type="Proteomes" id="UP000530514">
    <property type="component" value="Unassembled WGS sequence"/>
</dbReference>
<evidence type="ECO:0000313" key="2">
    <source>
        <dbReference type="EMBL" id="MBA4544251.1"/>
    </source>
</evidence>
<gene>
    <name evidence="2" type="ORF">H1164_15460</name>
</gene>
<protein>
    <submittedName>
        <fullName evidence="2">Uncharacterized protein</fullName>
    </submittedName>
</protein>
<dbReference type="RefSeq" id="WP_052154420.1">
    <property type="nucleotide sequence ID" value="NZ_JACEIP010000033.1"/>
</dbReference>
<feature type="transmembrane region" description="Helical" evidence="1">
    <location>
        <begin position="98"/>
        <end position="118"/>
    </location>
</feature>
<keyword evidence="3" id="KW-1185">Reference proteome</keyword>
<feature type="transmembrane region" description="Helical" evidence="1">
    <location>
        <begin position="5"/>
        <end position="23"/>
    </location>
</feature>
<dbReference type="EMBL" id="JACEIP010000033">
    <property type="protein sequence ID" value="MBA4544251.1"/>
    <property type="molecule type" value="Genomic_DNA"/>
</dbReference>
<dbReference type="PANTHER" id="PTHR40078:SF1">
    <property type="entry name" value="INTEGRAL MEMBRANE PROTEIN"/>
    <property type="match status" value="1"/>
</dbReference>
<name>A0A7W1XCN9_9BACL</name>
<comment type="caution">
    <text evidence="2">The sequence shown here is derived from an EMBL/GenBank/DDBJ whole genome shotgun (WGS) entry which is preliminary data.</text>
</comment>
<feature type="transmembrane region" description="Helical" evidence="1">
    <location>
        <begin position="29"/>
        <end position="50"/>
    </location>
</feature>
<sequence>MITVFILGFCIDFWLGLLNHWGVNPDNPVQQVLVFWAGLLFTTFGMSTYVQARFALTPVDQFMYALHQRFGFSLMVSKTIGEVIALAFAIVLEGPVGLGTVIFTFLCGPLIQFFIPMIERLMFG</sequence>
<keyword evidence="1" id="KW-0812">Transmembrane</keyword>
<feature type="transmembrane region" description="Helical" evidence="1">
    <location>
        <begin position="70"/>
        <end position="92"/>
    </location>
</feature>
<evidence type="ECO:0000256" key="1">
    <source>
        <dbReference type="SAM" id="Phobius"/>
    </source>
</evidence>
<keyword evidence="1" id="KW-1133">Transmembrane helix</keyword>
<organism evidence="2 3">
    <name type="scientific">Thermoactinomyces daqus</name>
    <dbReference type="NCBI Taxonomy" id="1329516"/>
    <lineage>
        <taxon>Bacteria</taxon>
        <taxon>Bacillati</taxon>
        <taxon>Bacillota</taxon>
        <taxon>Bacilli</taxon>
        <taxon>Bacillales</taxon>
        <taxon>Thermoactinomycetaceae</taxon>
        <taxon>Thermoactinomyces</taxon>
    </lineage>
</organism>
<dbReference type="InterPro" id="IPR038750">
    <property type="entry name" value="YczE/YyaS-like"/>
</dbReference>
<evidence type="ECO:0000313" key="3">
    <source>
        <dbReference type="Proteomes" id="UP000530514"/>
    </source>
</evidence>
<reference evidence="2 3" key="1">
    <citation type="submission" date="2020-07" db="EMBL/GenBank/DDBJ databases">
        <authorList>
            <person name="Feng H."/>
        </authorList>
    </citation>
    <scope>NUCLEOTIDE SEQUENCE [LARGE SCALE GENOMIC DNA]</scope>
    <source>
        <strain evidence="3">s-11</strain>
    </source>
</reference>
<dbReference type="Pfam" id="PF19700">
    <property type="entry name" value="DUF6198"/>
    <property type="match status" value="1"/>
</dbReference>
<dbReference type="AlphaFoldDB" id="A0A7W1XCN9"/>
<dbReference type="PANTHER" id="PTHR40078">
    <property type="entry name" value="INTEGRAL MEMBRANE PROTEIN-RELATED"/>
    <property type="match status" value="1"/>
</dbReference>
<dbReference type="OrthoDB" id="1902994at2"/>